<dbReference type="EMBL" id="NITY01000036">
    <property type="protein sequence ID" value="PHM35783.1"/>
    <property type="molecule type" value="Genomic_DNA"/>
</dbReference>
<evidence type="ECO:0000313" key="5">
    <source>
        <dbReference type="Proteomes" id="UP000224607"/>
    </source>
</evidence>
<evidence type="ECO:0000259" key="1">
    <source>
        <dbReference type="Pfam" id="PF09937"/>
    </source>
</evidence>
<evidence type="ECO:0000313" key="2">
    <source>
        <dbReference type="EMBL" id="PHM35783.1"/>
    </source>
</evidence>
<name>A0A1I3Y5N6_9GAMM</name>
<dbReference type="RefSeq" id="WP_092514583.1">
    <property type="nucleotide sequence ID" value="NZ_CAWNQB010000030.1"/>
</dbReference>
<feature type="domain" description="DUF2169" evidence="1">
    <location>
        <begin position="22"/>
        <end position="370"/>
    </location>
</feature>
<dbReference type="STRING" id="351675.SAMN05421680_1458"/>
<reference evidence="2 5" key="3">
    <citation type="journal article" date="2017" name="Nat. Microbiol.">
        <title>Natural product diversity associated with the nematode symbionts Photorhabdus and Xenorhabdus.</title>
        <authorList>
            <person name="Tobias N.J."/>
            <person name="Wolff H."/>
            <person name="Djahanschiri B."/>
            <person name="Grundmann F."/>
            <person name="Kronenwerth M."/>
            <person name="Shi Y.M."/>
            <person name="Simonyi S."/>
            <person name="Grun P."/>
            <person name="Shapiro-Ilan D."/>
            <person name="Pidot S.J."/>
            <person name="Stinear T.P."/>
            <person name="Ebersberger I."/>
            <person name="Bode H.B."/>
        </authorList>
    </citation>
    <scope>NUCLEOTIDE SEQUENCE [LARGE SCALE GENOMIC DNA]</scope>
    <source>
        <strain evidence="2 5">DSM 17908</strain>
    </source>
</reference>
<organism evidence="3 4">
    <name type="scientific">Xenorhabdus mauleonii</name>
    <dbReference type="NCBI Taxonomy" id="351675"/>
    <lineage>
        <taxon>Bacteria</taxon>
        <taxon>Pseudomonadati</taxon>
        <taxon>Pseudomonadota</taxon>
        <taxon>Gammaproteobacteria</taxon>
        <taxon>Enterobacterales</taxon>
        <taxon>Morganellaceae</taxon>
        <taxon>Xenorhabdus</taxon>
    </lineage>
</organism>
<evidence type="ECO:0000313" key="4">
    <source>
        <dbReference type="Proteomes" id="UP000198919"/>
    </source>
</evidence>
<dbReference type="AlphaFoldDB" id="A0A1I3Y5N6"/>
<proteinExistence type="predicted"/>
<reference evidence="3" key="1">
    <citation type="submission" date="2016-10" db="EMBL/GenBank/DDBJ databases">
        <authorList>
            <person name="de Groot N.N."/>
        </authorList>
    </citation>
    <scope>NUCLEOTIDE SEQUENCE [LARGE SCALE GENOMIC DNA]</scope>
    <source>
        <strain evidence="3">DSM 17908</strain>
    </source>
</reference>
<dbReference type="OrthoDB" id="237820at2"/>
<evidence type="ECO:0000313" key="3">
    <source>
        <dbReference type="EMBL" id="SFK27277.1"/>
    </source>
</evidence>
<dbReference type="EMBL" id="FORG01000045">
    <property type="protein sequence ID" value="SFK27277.1"/>
    <property type="molecule type" value="Genomic_DNA"/>
</dbReference>
<dbReference type="Pfam" id="PF09937">
    <property type="entry name" value="DUF2169"/>
    <property type="match status" value="1"/>
</dbReference>
<protein>
    <recommendedName>
        <fullName evidence="1">DUF2169 domain-containing protein</fullName>
    </recommendedName>
</protein>
<dbReference type="InterPro" id="IPR018683">
    <property type="entry name" value="DUF2169"/>
</dbReference>
<dbReference type="Proteomes" id="UP000198919">
    <property type="component" value="Unassembled WGS sequence"/>
</dbReference>
<gene>
    <name evidence="3" type="ORF">SAMN05421680_1458</name>
    <name evidence="2" type="ORF">Xmau_04464</name>
</gene>
<keyword evidence="5" id="KW-1185">Reference proteome</keyword>
<sequence>MEFKNLTPFSVMHYKMLDTEDEEYHVVAMKIVYQLQPIGDGPYYQAVLIEPFGELALQDEFSGELNQSSVLQESDLAPLKPKCDVIVNGVAYAQGGIPAERVPIRLLVTTADRQPLIDKTLLVWGEREFQRTSEDEWQLTSPQKFTELPIDYQYAFGGQCRIYDDDETAAAVAAEFRLSVEQREQHPEKDVPPIAHATFEYNPIGTGFVSPWYARAKALSRYPAPRIEYPNAPITGKNFSYSSEPPTPVTDPSCQPAGFGIIGRPWLPRRTKAGTYDETWLEERHPYLPDDFDFGYWNNAPEDQQIDHPDNNIRISLFHLTREGILRVQLPGHRPFMLLRMMNGEMIPDLMYLDTLIIDSEALTLSMTYRYHAEIDESIRLMEARFEMKPDAPLVRIDLGDGKELHYG</sequence>
<reference evidence="4" key="2">
    <citation type="submission" date="2016-10" db="EMBL/GenBank/DDBJ databases">
        <authorList>
            <person name="Varghese N."/>
            <person name="Submissions S."/>
        </authorList>
    </citation>
    <scope>NUCLEOTIDE SEQUENCE [LARGE SCALE GENOMIC DNA]</scope>
    <source>
        <strain evidence="4">DSM 17908</strain>
    </source>
</reference>
<dbReference type="Proteomes" id="UP000224607">
    <property type="component" value="Unassembled WGS sequence"/>
</dbReference>
<accession>A0A1I3Y5N6</accession>